<dbReference type="InterPro" id="IPR056884">
    <property type="entry name" value="NPHP3-like_N"/>
</dbReference>
<keyword evidence="1" id="KW-0677">Repeat</keyword>
<organism evidence="3 4">
    <name type="scientific">Marasmius crinis-equi</name>
    <dbReference type="NCBI Taxonomy" id="585013"/>
    <lineage>
        <taxon>Eukaryota</taxon>
        <taxon>Fungi</taxon>
        <taxon>Dikarya</taxon>
        <taxon>Basidiomycota</taxon>
        <taxon>Agaricomycotina</taxon>
        <taxon>Agaricomycetes</taxon>
        <taxon>Agaricomycetidae</taxon>
        <taxon>Agaricales</taxon>
        <taxon>Marasmiineae</taxon>
        <taxon>Marasmiaceae</taxon>
        <taxon>Marasmius</taxon>
    </lineage>
</organism>
<dbReference type="Proteomes" id="UP001465976">
    <property type="component" value="Unassembled WGS sequence"/>
</dbReference>
<reference evidence="3 4" key="1">
    <citation type="submission" date="2024-02" db="EMBL/GenBank/DDBJ databases">
        <title>A draft genome for the cacao thread blight pathogen Marasmius crinis-equi.</title>
        <authorList>
            <person name="Cohen S.P."/>
            <person name="Baruah I.K."/>
            <person name="Amoako-Attah I."/>
            <person name="Bukari Y."/>
            <person name="Meinhardt L.W."/>
            <person name="Bailey B.A."/>
        </authorList>
    </citation>
    <scope>NUCLEOTIDE SEQUENCE [LARGE SCALE GENOMIC DNA]</scope>
    <source>
        <strain evidence="3 4">GH-76</strain>
    </source>
</reference>
<sequence>MPPLLLDTLRIPGEGASHKVESNFRRAREFTEGTREGVLKMIEDWRRNLSVPICWVSGSLGVGKSSIALRVAEQLDELGDTLITSFFLDTGREPHHRSEKPATAVDPYTLVPTIAQELRRRIPCLTESMTNVVSMDPGILNNAPEVQFQDLILKPLQVLHETPGNTSRYPNLVIIDGMDDDKQGIQERILTKILSSYPEHPHFHLRFLIFSRPEPWIQGIFDQHKFKKITLRISLDDPGCSPERDLRQYYEHKFKNIRSHYSTFRFPDRWPPNDVLDQLVQDYPTQFLHASDITNFVGPTGNAAVESPVKRFRSFVDGTVLDHLPIEDRLFFRLNSRYKRVLEVMPKRRSQLLKTLRCSLAVIHFLFRVDFQPSLALVELLLGCDDEVGIALQAAYSVLDIRGLTDGIRVYHKSFGDFLSDITRSGEFYIGNEPETLAHTWFQALFVEEATLYTG</sequence>
<evidence type="ECO:0000259" key="2">
    <source>
        <dbReference type="Pfam" id="PF24883"/>
    </source>
</evidence>
<dbReference type="Pfam" id="PF24883">
    <property type="entry name" value="NPHP3_N"/>
    <property type="match status" value="1"/>
</dbReference>
<keyword evidence="4" id="KW-1185">Reference proteome</keyword>
<feature type="domain" description="Nephrocystin 3-like N-terminal" evidence="2">
    <location>
        <begin position="41"/>
        <end position="212"/>
    </location>
</feature>
<evidence type="ECO:0000256" key="1">
    <source>
        <dbReference type="ARBA" id="ARBA00022737"/>
    </source>
</evidence>
<dbReference type="EMBL" id="JBAHYK010000703">
    <property type="protein sequence ID" value="KAL0571880.1"/>
    <property type="molecule type" value="Genomic_DNA"/>
</dbReference>
<evidence type="ECO:0000313" key="4">
    <source>
        <dbReference type="Proteomes" id="UP001465976"/>
    </source>
</evidence>
<comment type="caution">
    <text evidence="3">The sequence shown here is derived from an EMBL/GenBank/DDBJ whole genome shotgun (WGS) entry which is preliminary data.</text>
</comment>
<gene>
    <name evidence="3" type="ORF">V5O48_010083</name>
</gene>
<evidence type="ECO:0000313" key="3">
    <source>
        <dbReference type="EMBL" id="KAL0571880.1"/>
    </source>
</evidence>
<dbReference type="InterPro" id="IPR027417">
    <property type="entry name" value="P-loop_NTPase"/>
</dbReference>
<accession>A0ABR3F9B2</accession>
<dbReference type="SUPFAM" id="SSF52540">
    <property type="entry name" value="P-loop containing nucleoside triphosphate hydrolases"/>
    <property type="match status" value="1"/>
</dbReference>
<proteinExistence type="predicted"/>
<protein>
    <recommendedName>
        <fullName evidence="2">Nephrocystin 3-like N-terminal domain-containing protein</fullName>
    </recommendedName>
</protein>
<name>A0ABR3F9B2_9AGAR</name>